<keyword evidence="2" id="KW-1185">Reference proteome</keyword>
<dbReference type="Proteomes" id="UP001163835">
    <property type="component" value="Unassembled WGS sequence"/>
</dbReference>
<accession>A0ACC1TXH8</accession>
<evidence type="ECO:0000313" key="1">
    <source>
        <dbReference type="EMBL" id="KAJ3809486.1"/>
    </source>
</evidence>
<protein>
    <submittedName>
        <fullName evidence="1">Uncharacterized protein</fullName>
    </submittedName>
</protein>
<gene>
    <name evidence="1" type="ORF">F5876DRAFT_77716</name>
</gene>
<proteinExistence type="predicted"/>
<reference evidence="1" key="1">
    <citation type="submission" date="2022-09" db="EMBL/GenBank/DDBJ databases">
        <title>A Global Phylogenomic Analysis of the Shiitake Genus Lentinula.</title>
        <authorList>
            <consortium name="DOE Joint Genome Institute"/>
            <person name="Sierra-Patev S."/>
            <person name="Min B."/>
            <person name="Naranjo-Ortiz M."/>
            <person name="Looney B."/>
            <person name="Konkel Z."/>
            <person name="Slot J.C."/>
            <person name="Sakamoto Y."/>
            <person name="Steenwyk J.L."/>
            <person name="Rokas A."/>
            <person name="Carro J."/>
            <person name="Camarero S."/>
            <person name="Ferreira P."/>
            <person name="Molpeceres G."/>
            <person name="Ruiz-Duenas F.J."/>
            <person name="Serrano A."/>
            <person name="Henrissat B."/>
            <person name="Drula E."/>
            <person name="Hughes K.W."/>
            <person name="Mata J.L."/>
            <person name="Ishikawa N.K."/>
            <person name="Vargas-Isla R."/>
            <person name="Ushijima S."/>
            <person name="Smith C.A."/>
            <person name="Ahrendt S."/>
            <person name="Andreopoulos W."/>
            <person name="He G."/>
            <person name="Labutti K."/>
            <person name="Lipzen A."/>
            <person name="Ng V."/>
            <person name="Riley R."/>
            <person name="Sandor L."/>
            <person name="Barry K."/>
            <person name="Martinez A.T."/>
            <person name="Xiao Y."/>
            <person name="Gibbons J.G."/>
            <person name="Terashima K."/>
            <person name="Grigoriev I.V."/>
            <person name="Hibbett D.S."/>
        </authorList>
    </citation>
    <scope>NUCLEOTIDE SEQUENCE</scope>
    <source>
        <strain evidence="1">TMI1499</strain>
    </source>
</reference>
<dbReference type="EMBL" id="MU795155">
    <property type="protein sequence ID" value="KAJ3809486.1"/>
    <property type="molecule type" value="Genomic_DNA"/>
</dbReference>
<evidence type="ECO:0000313" key="2">
    <source>
        <dbReference type="Proteomes" id="UP001163835"/>
    </source>
</evidence>
<name>A0ACC1TXH8_9AGAR</name>
<organism evidence="1 2">
    <name type="scientific">Lentinula aff. lateritia</name>
    <dbReference type="NCBI Taxonomy" id="2804960"/>
    <lineage>
        <taxon>Eukaryota</taxon>
        <taxon>Fungi</taxon>
        <taxon>Dikarya</taxon>
        <taxon>Basidiomycota</taxon>
        <taxon>Agaricomycotina</taxon>
        <taxon>Agaricomycetes</taxon>
        <taxon>Agaricomycetidae</taxon>
        <taxon>Agaricales</taxon>
        <taxon>Marasmiineae</taxon>
        <taxon>Omphalotaceae</taxon>
        <taxon>Lentinula</taxon>
    </lineage>
</organism>
<sequence>MGSGITLFHKLLAACILLVSSLGVIASPVVISGDSLSARHLIAPNTGRWTQKNAPVSLFAGLAVDENQQISLVFREKDSTEFQYAFMKNADGIVNYKKMDEALQQQVKPFVLNSVGHVPTFLVFISDDKYFLTESTKGAQGAQWVKEAVEQLMLRHNSLRLNFQGKSRPDAFDLEGEGDARKPIYKLIDSMGTRGKDSSKP</sequence>
<comment type="caution">
    <text evidence="1">The sequence shown here is derived from an EMBL/GenBank/DDBJ whole genome shotgun (WGS) entry which is preliminary data.</text>
</comment>